<dbReference type="GO" id="GO:0004497">
    <property type="term" value="F:monooxygenase activity"/>
    <property type="evidence" value="ECO:0007669"/>
    <property type="project" value="InterPro"/>
</dbReference>
<protein>
    <recommendedName>
        <fullName evidence="3">Luciferase-like domain-containing protein</fullName>
    </recommendedName>
</protein>
<feature type="region of interest" description="Disordered" evidence="2">
    <location>
        <begin position="463"/>
        <end position="483"/>
    </location>
</feature>
<dbReference type="GO" id="GO:0016705">
    <property type="term" value="F:oxidoreductase activity, acting on paired donors, with incorporation or reduction of molecular oxygen"/>
    <property type="evidence" value="ECO:0007669"/>
    <property type="project" value="InterPro"/>
</dbReference>
<evidence type="ECO:0000259" key="3">
    <source>
        <dbReference type="Pfam" id="PF00296"/>
    </source>
</evidence>
<keyword evidence="5" id="KW-1185">Reference proteome</keyword>
<dbReference type="PANTHER" id="PTHR30011">
    <property type="entry name" value="ALKANESULFONATE MONOOXYGENASE-RELATED"/>
    <property type="match status" value="1"/>
</dbReference>
<comment type="similarity">
    <text evidence="1">Belongs to the NtaA/SnaA/DszA monooxygenase family.</text>
</comment>
<dbReference type="NCBIfam" id="TIGR03860">
    <property type="entry name" value="FMN_nitrolo"/>
    <property type="match status" value="1"/>
</dbReference>
<evidence type="ECO:0000313" key="5">
    <source>
        <dbReference type="Proteomes" id="UP000714618"/>
    </source>
</evidence>
<feature type="compositionally biased region" description="Basic and acidic residues" evidence="2">
    <location>
        <begin position="466"/>
        <end position="475"/>
    </location>
</feature>
<dbReference type="EMBL" id="CAIJEO010000008">
    <property type="protein sequence ID" value="CAD0098191.1"/>
    <property type="molecule type" value="Genomic_DNA"/>
</dbReference>
<evidence type="ECO:0000313" key="4">
    <source>
        <dbReference type="EMBL" id="CAD0098191.1"/>
    </source>
</evidence>
<evidence type="ECO:0000256" key="2">
    <source>
        <dbReference type="SAM" id="MobiDB-lite"/>
    </source>
</evidence>
<dbReference type="Proteomes" id="UP000714618">
    <property type="component" value="Unassembled WGS sequence"/>
</dbReference>
<dbReference type="Gene3D" id="3.20.20.30">
    <property type="entry name" value="Luciferase-like domain"/>
    <property type="match status" value="1"/>
</dbReference>
<dbReference type="InterPro" id="IPR011251">
    <property type="entry name" value="Luciferase-like_dom"/>
</dbReference>
<dbReference type="PIRSF" id="PIRSF000337">
    <property type="entry name" value="NTA_MOA"/>
    <property type="match status" value="1"/>
</dbReference>
<gene>
    <name evidence="4" type="ORF">AWRI4233_LOCUS7015</name>
</gene>
<dbReference type="InterPro" id="IPR051260">
    <property type="entry name" value="Diverse_substr_monoxygenases"/>
</dbReference>
<dbReference type="InterPro" id="IPR016215">
    <property type="entry name" value="NTA_MOA"/>
</dbReference>
<organism evidence="4 5">
    <name type="scientific">Aureobasidium mustum</name>
    <dbReference type="NCBI Taxonomy" id="2773714"/>
    <lineage>
        <taxon>Eukaryota</taxon>
        <taxon>Fungi</taxon>
        <taxon>Dikarya</taxon>
        <taxon>Ascomycota</taxon>
        <taxon>Pezizomycotina</taxon>
        <taxon>Dothideomycetes</taxon>
        <taxon>Dothideomycetidae</taxon>
        <taxon>Dothideales</taxon>
        <taxon>Saccotheciaceae</taxon>
        <taxon>Aureobasidium</taxon>
    </lineage>
</organism>
<feature type="non-terminal residue" evidence="4">
    <location>
        <position position="483"/>
    </location>
</feature>
<name>A0A9N8K7Y4_9PEZI</name>
<sequence length="483" mass="53944">IRIKYGFSTKRCRDQKTMDHECFRHDCARTSRTRYAPRLGNLNTVTEIIHPSQQKQTLDHWVKLARFLDENQFHGIFFADVLGIYDVYQSSNDAALSSGAQIPILQIDLLVSALAYATKNLSFGITASTTYENPYALARKFSTLDQVTNGRVGWNIVTSYLESAAKSYGLEGNIEHDERYRIADEFMDVFYNLLEGSWQDSAIEADKETGVWTSPEKVRKINHEGKYFKSAGPNLVDPSPQRTPFLLQAGASKAGKDFAAKHAEAMFLPGLVPAKTAKVVAETKALLRSIGRPEDSIKFIAGIFICVDETDEKAQAKFEDYLKYADTEGTAALFGGWTGTDLSAFTDDEDFAFSTKAPAIQSMIASWTETVPGTKNLKWTKKHVLEHLAISGAHPRAIGSPTTVANILENWIQEAAVDGFNISYAVTPGTFEDLVAFLWPELRKRGVLQEKYAGSTMRENYLQDGEGPRARDWHPSRQYTWSG</sequence>
<proteinExistence type="inferred from homology"/>
<feature type="domain" description="Luciferase-like" evidence="3">
    <location>
        <begin position="53"/>
        <end position="345"/>
    </location>
</feature>
<evidence type="ECO:0000256" key="1">
    <source>
        <dbReference type="ARBA" id="ARBA00033748"/>
    </source>
</evidence>
<dbReference type="OrthoDB" id="5561043at2759"/>
<reference evidence="4" key="1">
    <citation type="submission" date="2020-06" db="EMBL/GenBank/DDBJ databases">
        <authorList>
            <person name="Onetto C."/>
        </authorList>
    </citation>
    <scope>NUCLEOTIDE SEQUENCE</scope>
</reference>
<dbReference type="Pfam" id="PF00296">
    <property type="entry name" value="Bac_luciferase"/>
    <property type="match status" value="1"/>
</dbReference>
<comment type="caution">
    <text evidence="4">The sequence shown here is derived from an EMBL/GenBank/DDBJ whole genome shotgun (WGS) entry which is preliminary data.</text>
</comment>
<dbReference type="PANTHER" id="PTHR30011:SF41">
    <property type="entry name" value="XENOBIOTIC COMPOUND MONOOXYGENASE, DSZA FAMILY (AFU_ORTHOLOGUE AFUA_3G15040)"/>
    <property type="match status" value="1"/>
</dbReference>
<accession>A0A9N8K7Y4</accession>
<dbReference type="AlphaFoldDB" id="A0A9N8K7Y4"/>
<dbReference type="SUPFAM" id="SSF51679">
    <property type="entry name" value="Bacterial luciferase-like"/>
    <property type="match status" value="1"/>
</dbReference>
<dbReference type="InterPro" id="IPR036661">
    <property type="entry name" value="Luciferase-like_sf"/>
</dbReference>